<comment type="pathway">
    <text evidence="2">Siderophore biosynthesis; mycobactin biosynthesis.</text>
</comment>
<dbReference type="InterPro" id="IPR019432">
    <property type="entry name" value="Acyltransferase_MbtK/IucB-like"/>
</dbReference>
<proteinExistence type="predicted"/>
<dbReference type="Proteomes" id="UP000783871">
    <property type="component" value="Unassembled WGS sequence"/>
</dbReference>
<evidence type="ECO:0000256" key="1">
    <source>
        <dbReference type="ARBA" id="ARBA00003818"/>
    </source>
</evidence>
<evidence type="ECO:0000256" key="4">
    <source>
        <dbReference type="ARBA" id="ARBA00031122"/>
    </source>
</evidence>
<organism evidence="6 7">
    <name type="scientific">Micromonospora thermarum</name>
    <dbReference type="NCBI Taxonomy" id="2720024"/>
    <lineage>
        <taxon>Bacteria</taxon>
        <taxon>Bacillati</taxon>
        <taxon>Actinomycetota</taxon>
        <taxon>Actinomycetes</taxon>
        <taxon>Micromonosporales</taxon>
        <taxon>Micromonosporaceae</taxon>
        <taxon>Micromonospora</taxon>
    </lineage>
</organism>
<dbReference type="EMBL" id="JAATEO010000024">
    <property type="protein sequence ID" value="NJP34372.1"/>
    <property type="molecule type" value="Genomic_DNA"/>
</dbReference>
<dbReference type="SUPFAM" id="SSF55729">
    <property type="entry name" value="Acyl-CoA N-acyltransferases (Nat)"/>
    <property type="match status" value="1"/>
</dbReference>
<evidence type="ECO:0000256" key="3">
    <source>
        <dbReference type="ARBA" id="ARBA00020586"/>
    </source>
</evidence>
<feature type="domain" description="Acyltransferase MbtK/IucB-like conserved" evidence="5">
    <location>
        <begin position="21"/>
        <end position="69"/>
    </location>
</feature>
<dbReference type="RefSeq" id="WP_168002730.1">
    <property type="nucleotide sequence ID" value="NZ_JAATEO010000024.1"/>
</dbReference>
<accession>A0ABX0ZAX0</accession>
<evidence type="ECO:0000256" key="2">
    <source>
        <dbReference type="ARBA" id="ARBA00005102"/>
    </source>
</evidence>
<reference evidence="6 7" key="1">
    <citation type="submission" date="2020-03" db="EMBL/GenBank/DDBJ databases">
        <title>WGS of actinomycetes isolated from Thailand.</title>
        <authorList>
            <person name="Thawai C."/>
        </authorList>
    </citation>
    <scope>NUCLEOTIDE SEQUENCE [LARGE SCALE GENOMIC DNA]</scope>
    <source>
        <strain evidence="6 7">HSS6-12</strain>
    </source>
</reference>
<gene>
    <name evidence="6" type="ORF">HCJ94_20920</name>
</gene>
<evidence type="ECO:0000313" key="7">
    <source>
        <dbReference type="Proteomes" id="UP000783871"/>
    </source>
</evidence>
<evidence type="ECO:0000259" key="5">
    <source>
        <dbReference type="SMART" id="SM01006"/>
    </source>
</evidence>
<dbReference type="Pfam" id="PF13523">
    <property type="entry name" value="Acetyltransf_8"/>
    <property type="match status" value="1"/>
</dbReference>
<evidence type="ECO:0000313" key="6">
    <source>
        <dbReference type="EMBL" id="NJP34372.1"/>
    </source>
</evidence>
<dbReference type="SMART" id="SM01006">
    <property type="entry name" value="AlcB"/>
    <property type="match status" value="1"/>
</dbReference>
<comment type="caution">
    <text evidence="6">The sequence shown here is derived from an EMBL/GenBank/DDBJ whole genome shotgun (WGS) entry which is preliminary data.</text>
</comment>
<dbReference type="Gene3D" id="3.40.630.30">
    <property type="match status" value="1"/>
</dbReference>
<name>A0ABX0ZAX0_9ACTN</name>
<protein>
    <recommendedName>
        <fullName evidence="3">Lysine N-acyltransferase MbtK</fullName>
    </recommendedName>
    <alternativeName>
        <fullName evidence="4">Mycobactin synthase protein K</fullName>
    </alternativeName>
</protein>
<dbReference type="InterPro" id="IPR016181">
    <property type="entry name" value="Acyl_CoA_acyltransferase"/>
</dbReference>
<sequence length="185" mass="20621">MTDERAVYGQDIAGFGRVELRPVEPDRDADLIHGWVSQERARFWGMRDAGRDRVAEIYRYVDSLPTHHAWLAHRDGEPAALFQTYEPEADPVGEVYDVQPGDHGVHLLIGPPARPEPGFTGHLVGVLVAFVFAEPAHRRIVAEPDARNDRAVARLRRSGFVDGPLVDLPDKRARLMFLDRAATGG</sequence>
<comment type="function">
    <text evidence="1">Acyltransferase required for the direct transfer of medium- to long-chain fatty acyl moieties from a carrier protein (MbtL) on to the epsilon-amino group of lysine residue in the mycobactin core.</text>
</comment>
<dbReference type="PANTHER" id="PTHR31438">
    <property type="entry name" value="LYSINE N-ACYLTRANSFERASE C17G9.06C-RELATED"/>
    <property type="match status" value="1"/>
</dbReference>
<keyword evidence="7" id="KW-1185">Reference proteome</keyword>
<dbReference type="PANTHER" id="PTHR31438:SF1">
    <property type="entry name" value="LYSINE N-ACYLTRANSFERASE C17G9.06C-RELATED"/>
    <property type="match status" value="1"/>
</dbReference>